<dbReference type="GO" id="GO:0043709">
    <property type="term" value="P:cell adhesion involved in single-species biofilm formation"/>
    <property type="evidence" value="ECO:0007669"/>
    <property type="project" value="TreeGrafter"/>
</dbReference>
<reference evidence="8 9" key="1">
    <citation type="submission" date="2016-10" db="EMBL/GenBank/DDBJ databases">
        <authorList>
            <person name="de Groot N.N."/>
        </authorList>
    </citation>
    <scope>NUCLEOTIDE SEQUENCE [LARGE SCALE GENOMIC DNA]</scope>
    <source>
        <strain evidence="8 9">DSM 2179</strain>
    </source>
</reference>
<dbReference type="NCBIfam" id="TIGR00254">
    <property type="entry name" value="GGDEF"/>
    <property type="match status" value="1"/>
</dbReference>
<feature type="domain" description="GGDEF" evidence="7">
    <location>
        <begin position="375"/>
        <end position="499"/>
    </location>
</feature>
<keyword evidence="4 6" id="KW-1133">Transmembrane helix</keyword>
<dbReference type="InterPro" id="IPR029787">
    <property type="entry name" value="Nucleotide_cyclase"/>
</dbReference>
<keyword evidence="9" id="KW-1185">Reference proteome</keyword>
<dbReference type="AlphaFoldDB" id="A0A1H7CDQ4"/>
<evidence type="ECO:0000256" key="2">
    <source>
        <dbReference type="ARBA" id="ARBA00022475"/>
    </source>
</evidence>
<keyword evidence="5 6" id="KW-0472">Membrane</keyword>
<dbReference type="GO" id="GO:0005886">
    <property type="term" value="C:plasma membrane"/>
    <property type="evidence" value="ECO:0007669"/>
    <property type="project" value="UniProtKB-SubCell"/>
</dbReference>
<evidence type="ECO:0000256" key="3">
    <source>
        <dbReference type="ARBA" id="ARBA00022692"/>
    </source>
</evidence>
<evidence type="ECO:0000256" key="4">
    <source>
        <dbReference type="ARBA" id="ARBA00022989"/>
    </source>
</evidence>
<evidence type="ECO:0000313" key="8">
    <source>
        <dbReference type="EMBL" id="SEJ83785.1"/>
    </source>
</evidence>
<dbReference type="SMART" id="SM00267">
    <property type="entry name" value="GGDEF"/>
    <property type="match status" value="1"/>
</dbReference>
<proteinExistence type="predicted"/>
<dbReference type="Gene3D" id="3.30.450.20">
    <property type="entry name" value="PAS domain"/>
    <property type="match status" value="1"/>
</dbReference>
<dbReference type="PROSITE" id="PS50887">
    <property type="entry name" value="GGDEF"/>
    <property type="match status" value="1"/>
</dbReference>
<dbReference type="InterPro" id="IPR033479">
    <property type="entry name" value="dCache_1"/>
</dbReference>
<gene>
    <name evidence="8" type="ORF">SAMN05660742_11913</name>
</gene>
<keyword evidence="3 6" id="KW-0812">Transmembrane</keyword>
<dbReference type="InterPro" id="IPR000160">
    <property type="entry name" value="GGDEF_dom"/>
</dbReference>
<protein>
    <submittedName>
        <fullName evidence="8">Diguanylate cyclase (GGDEF) domain-containing protein</fullName>
    </submittedName>
</protein>
<dbReference type="CDD" id="cd12914">
    <property type="entry name" value="PDC1_DGC_like"/>
    <property type="match status" value="1"/>
</dbReference>
<evidence type="ECO:0000256" key="1">
    <source>
        <dbReference type="ARBA" id="ARBA00004651"/>
    </source>
</evidence>
<dbReference type="EMBL" id="FNZK01000019">
    <property type="protein sequence ID" value="SEJ83785.1"/>
    <property type="molecule type" value="Genomic_DNA"/>
</dbReference>
<dbReference type="SUPFAM" id="SSF55073">
    <property type="entry name" value="Nucleotide cyclase"/>
    <property type="match status" value="1"/>
</dbReference>
<dbReference type="PANTHER" id="PTHR45138">
    <property type="entry name" value="REGULATORY COMPONENTS OF SENSORY TRANSDUCTION SYSTEM"/>
    <property type="match status" value="1"/>
</dbReference>
<dbReference type="PANTHER" id="PTHR45138:SF9">
    <property type="entry name" value="DIGUANYLATE CYCLASE DGCM-RELATED"/>
    <property type="match status" value="1"/>
</dbReference>
<dbReference type="STRING" id="84035.SAMN05660742_11913"/>
<sequence>MRIFHKFALLLIILMLSSTLLQFILFDKFVMSNLDDLILSINERAAKNFAVQLSSALENIEYTLKKTANTPAIWQNQKELDLMNEITPNITVMAVLDLQGNFIRISGIPDLPTVNLAKRDFFQAALQGETSITDVYINTAGYQIIAIATPILQDGIITGVLIGSIRIHENSFPLVFDNTIFGRDGYISVIDKQGTILYHHLAERIGQKSSIFSIISDQNGALIHTNPFGQENYVGYSKVPTLDWLVTVNLPTSELTGFRQLLFYQNMISALIITIVLITIAIYTIRRVTDPIERLISAFALIRQGKYKEINTMDYAGEFHEMIHAYNSTISILQKLHISLKEKSELDSLTKAYNRRAFDRLAKKLDQEIQAHAVDQIVVMILDLDFFKELNNSQGHASGDDTLQNFTELCQAVAGIKSVFRFGGDEFTIILRNISLKEAQHTAEEIRSLCQKALAPCTTSIGIASYPENAATIRDLLLAADKALYISKKNRNSITMADTQA</sequence>
<dbReference type="CDD" id="cd18774">
    <property type="entry name" value="PDC2_HK_sensor"/>
    <property type="match status" value="1"/>
</dbReference>
<name>A0A1H7CDQ4_9FIRM</name>
<organism evidence="8 9">
    <name type="scientific">Propionispira arboris</name>
    <dbReference type="NCBI Taxonomy" id="84035"/>
    <lineage>
        <taxon>Bacteria</taxon>
        <taxon>Bacillati</taxon>
        <taxon>Bacillota</taxon>
        <taxon>Negativicutes</taxon>
        <taxon>Selenomonadales</taxon>
        <taxon>Selenomonadaceae</taxon>
        <taxon>Propionispira</taxon>
    </lineage>
</organism>
<dbReference type="GO" id="GO:1902201">
    <property type="term" value="P:negative regulation of bacterial-type flagellum-dependent cell motility"/>
    <property type="evidence" value="ECO:0007669"/>
    <property type="project" value="TreeGrafter"/>
</dbReference>
<evidence type="ECO:0000256" key="5">
    <source>
        <dbReference type="ARBA" id="ARBA00023136"/>
    </source>
</evidence>
<dbReference type="Pfam" id="PF00990">
    <property type="entry name" value="GGDEF"/>
    <property type="match status" value="1"/>
</dbReference>
<accession>A0A1H7CDQ4</accession>
<dbReference type="InterPro" id="IPR043128">
    <property type="entry name" value="Rev_trsase/Diguanyl_cyclase"/>
</dbReference>
<evidence type="ECO:0000313" key="9">
    <source>
        <dbReference type="Proteomes" id="UP000199662"/>
    </source>
</evidence>
<comment type="subcellular location">
    <subcellularLocation>
        <location evidence="1">Cell membrane</location>
        <topology evidence="1">Multi-pass membrane protein</topology>
    </subcellularLocation>
</comment>
<evidence type="ECO:0000259" key="7">
    <source>
        <dbReference type="PROSITE" id="PS50887"/>
    </source>
</evidence>
<dbReference type="Proteomes" id="UP000199662">
    <property type="component" value="Unassembled WGS sequence"/>
</dbReference>
<keyword evidence="2" id="KW-1003">Cell membrane</keyword>
<evidence type="ECO:0000256" key="6">
    <source>
        <dbReference type="SAM" id="Phobius"/>
    </source>
</evidence>
<dbReference type="CDD" id="cd01949">
    <property type="entry name" value="GGDEF"/>
    <property type="match status" value="1"/>
</dbReference>
<dbReference type="Pfam" id="PF02743">
    <property type="entry name" value="dCache_1"/>
    <property type="match status" value="1"/>
</dbReference>
<dbReference type="InterPro" id="IPR050469">
    <property type="entry name" value="Diguanylate_Cyclase"/>
</dbReference>
<dbReference type="GO" id="GO:0052621">
    <property type="term" value="F:diguanylate cyclase activity"/>
    <property type="evidence" value="ECO:0007669"/>
    <property type="project" value="TreeGrafter"/>
</dbReference>
<feature type="transmembrane region" description="Helical" evidence="6">
    <location>
        <begin position="262"/>
        <end position="285"/>
    </location>
</feature>
<dbReference type="Gene3D" id="3.30.70.270">
    <property type="match status" value="1"/>
</dbReference>